<organism evidence="2 3">
    <name type="scientific">Hankyongella ginsenosidimutans</name>
    <dbReference type="NCBI Taxonomy" id="1763828"/>
    <lineage>
        <taxon>Bacteria</taxon>
        <taxon>Pseudomonadati</taxon>
        <taxon>Pseudomonadota</taxon>
        <taxon>Alphaproteobacteria</taxon>
        <taxon>Sphingomonadales</taxon>
        <taxon>Sphingomonadaceae</taxon>
        <taxon>Hankyongella</taxon>
    </lineage>
</organism>
<accession>A0A4D7C536</accession>
<dbReference type="Proteomes" id="UP000298714">
    <property type="component" value="Chromosome"/>
</dbReference>
<dbReference type="KEGG" id="hgn:E6W36_13960"/>
<name>A0A4D7C536_9SPHN</name>
<evidence type="ECO:0008006" key="4">
    <source>
        <dbReference type="Google" id="ProtNLM"/>
    </source>
</evidence>
<reference evidence="3" key="1">
    <citation type="submission" date="2019-04" db="EMBL/GenBank/DDBJ databases">
        <title>Complete genome sequence of Sphingomonas sp. W1-2-3.</title>
        <authorList>
            <person name="Im W.T."/>
        </authorList>
    </citation>
    <scope>NUCLEOTIDE SEQUENCE [LARGE SCALE GENOMIC DNA]</scope>
    <source>
        <strain evidence="3">W1-2-3</strain>
    </source>
</reference>
<keyword evidence="1" id="KW-0732">Signal</keyword>
<gene>
    <name evidence="2" type="ORF">E6W36_13960</name>
</gene>
<proteinExistence type="predicted"/>
<evidence type="ECO:0000256" key="1">
    <source>
        <dbReference type="SAM" id="SignalP"/>
    </source>
</evidence>
<dbReference type="EMBL" id="CP039704">
    <property type="protein sequence ID" value="QCI80211.1"/>
    <property type="molecule type" value="Genomic_DNA"/>
</dbReference>
<dbReference type="AlphaFoldDB" id="A0A4D7C536"/>
<keyword evidence="3" id="KW-1185">Reference proteome</keyword>
<feature type="chain" id="PRO_5020606703" description="DUF2066 domain-containing protein" evidence="1">
    <location>
        <begin position="22"/>
        <end position="192"/>
    </location>
</feature>
<feature type="signal peptide" evidence="1">
    <location>
        <begin position="1"/>
        <end position="21"/>
    </location>
</feature>
<evidence type="ECO:0000313" key="3">
    <source>
        <dbReference type="Proteomes" id="UP000298714"/>
    </source>
</evidence>
<evidence type="ECO:0000313" key="2">
    <source>
        <dbReference type="EMBL" id="QCI80211.1"/>
    </source>
</evidence>
<protein>
    <recommendedName>
        <fullName evidence="4">DUF2066 domain-containing protein</fullName>
    </recommendedName>
</protein>
<dbReference type="RefSeq" id="WP_222873073.1">
    <property type="nucleotide sequence ID" value="NZ_CP039704.1"/>
</dbReference>
<sequence length="192" mass="20269">MKFWPALAGLALLAVGVGAVAQEAAAPARNVAIAAPETADTYRIAGVMVDVKAASGDLARSAGFTEAQRKAWPLLWARQSGGAPGEAPGLGDGVLNTLVRGIDIEQEYQVSNRYVARLAVAFNPQKAARYFGTVDGAKRSAPTLLLTMLEDGGTVLGDTQESPWYRAWVRFGSSASLGNYVRPPGDLTDRFC</sequence>